<dbReference type="InterPro" id="IPR003660">
    <property type="entry name" value="HAMP_dom"/>
</dbReference>
<dbReference type="SUPFAM" id="SSF158472">
    <property type="entry name" value="HAMP domain-like"/>
    <property type="match status" value="1"/>
</dbReference>
<keyword evidence="6" id="KW-1133">Transmembrane helix</keyword>
<dbReference type="OrthoDB" id="3289104at2"/>
<keyword evidence="6" id="KW-0472">Membrane</keyword>
<evidence type="ECO:0000313" key="11">
    <source>
        <dbReference type="Proteomes" id="UP000199615"/>
    </source>
</evidence>
<dbReference type="Pfam" id="PF00672">
    <property type="entry name" value="HAMP"/>
    <property type="match status" value="1"/>
</dbReference>
<evidence type="ECO:0000259" key="7">
    <source>
        <dbReference type="PROSITE" id="PS50111"/>
    </source>
</evidence>
<proteinExistence type="inferred from homology"/>
<comment type="subcellular location">
    <subcellularLocation>
        <location evidence="1">Cell inner membrane</location>
        <topology evidence="1">Multi-pass membrane protein</topology>
    </subcellularLocation>
</comment>
<dbReference type="InterPro" id="IPR032255">
    <property type="entry name" value="HBM"/>
</dbReference>
<evidence type="ECO:0000259" key="8">
    <source>
        <dbReference type="PROSITE" id="PS50192"/>
    </source>
</evidence>
<dbReference type="SUPFAM" id="SSF58104">
    <property type="entry name" value="Methyl-accepting chemotaxis protein (MCP) signaling domain"/>
    <property type="match status" value="1"/>
</dbReference>
<dbReference type="Proteomes" id="UP000199615">
    <property type="component" value="Unassembled WGS sequence"/>
</dbReference>
<keyword evidence="11" id="KW-1185">Reference proteome</keyword>
<gene>
    <name evidence="10" type="ORF">SAMN05444123_10612</name>
</gene>
<dbReference type="InterPro" id="IPR000727">
    <property type="entry name" value="T_SNARE_dom"/>
</dbReference>
<evidence type="ECO:0000256" key="3">
    <source>
        <dbReference type="ARBA" id="ARBA00023224"/>
    </source>
</evidence>
<dbReference type="GO" id="GO:0005886">
    <property type="term" value="C:plasma membrane"/>
    <property type="evidence" value="ECO:0007669"/>
    <property type="project" value="UniProtKB-SubCell"/>
</dbReference>
<dbReference type="CDD" id="cd06225">
    <property type="entry name" value="HAMP"/>
    <property type="match status" value="1"/>
</dbReference>
<dbReference type="PANTHER" id="PTHR32089">
    <property type="entry name" value="METHYL-ACCEPTING CHEMOTAXIS PROTEIN MCPB"/>
    <property type="match status" value="1"/>
</dbReference>
<evidence type="ECO:0000256" key="1">
    <source>
        <dbReference type="ARBA" id="ARBA00004429"/>
    </source>
</evidence>
<dbReference type="Gene3D" id="1.10.287.950">
    <property type="entry name" value="Methyl-accepting chemotaxis protein"/>
    <property type="match status" value="1"/>
</dbReference>
<keyword evidence="6" id="KW-0812">Transmembrane</keyword>
<dbReference type="Gene3D" id="6.10.340.10">
    <property type="match status" value="1"/>
</dbReference>
<evidence type="ECO:0000256" key="2">
    <source>
        <dbReference type="ARBA" id="ARBA00022519"/>
    </source>
</evidence>
<protein>
    <submittedName>
        <fullName evidence="10">Methyl-accepting chemotaxis protein</fullName>
    </submittedName>
</protein>
<feature type="domain" description="T-SNARE coiled-coil homology" evidence="8">
    <location>
        <begin position="552"/>
        <end position="614"/>
    </location>
</feature>
<dbReference type="SMART" id="SM00304">
    <property type="entry name" value="HAMP"/>
    <property type="match status" value="1"/>
</dbReference>
<dbReference type="RefSeq" id="WP_092684247.1">
    <property type="nucleotide sequence ID" value="NZ_FODT01000006.1"/>
</dbReference>
<evidence type="ECO:0000313" key="10">
    <source>
        <dbReference type="EMBL" id="SEO91879.1"/>
    </source>
</evidence>
<dbReference type="GO" id="GO:0007165">
    <property type="term" value="P:signal transduction"/>
    <property type="evidence" value="ECO:0007669"/>
    <property type="project" value="UniProtKB-KW"/>
</dbReference>
<dbReference type="AlphaFoldDB" id="A0A1H8TLD9"/>
<keyword evidence="3 5" id="KW-0807">Transducer</keyword>
<accession>A0A1H8TLD9</accession>
<evidence type="ECO:0000256" key="5">
    <source>
        <dbReference type="PROSITE-ProRule" id="PRU00284"/>
    </source>
</evidence>
<feature type="transmembrane region" description="Helical" evidence="6">
    <location>
        <begin position="285"/>
        <end position="304"/>
    </location>
</feature>
<feature type="domain" description="Methyl-accepting transducer" evidence="7">
    <location>
        <begin position="393"/>
        <end position="636"/>
    </location>
</feature>
<dbReference type="PROSITE" id="PS50885">
    <property type="entry name" value="HAMP"/>
    <property type="match status" value="1"/>
</dbReference>
<keyword evidence="2" id="KW-1003">Cell membrane</keyword>
<dbReference type="SMART" id="SM01358">
    <property type="entry name" value="HBM"/>
    <property type="match status" value="1"/>
</dbReference>
<dbReference type="PROSITE" id="PS50192">
    <property type="entry name" value="T_SNARE"/>
    <property type="match status" value="1"/>
</dbReference>
<dbReference type="Pfam" id="PF00015">
    <property type="entry name" value="MCPsignal"/>
    <property type="match status" value="1"/>
</dbReference>
<dbReference type="SMART" id="SM00283">
    <property type="entry name" value="MA"/>
    <property type="match status" value="1"/>
</dbReference>
<dbReference type="PROSITE" id="PS50111">
    <property type="entry name" value="CHEMOTAXIS_TRANSDUC_2"/>
    <property type="match status" value="1"/>
</dbReference>
<evidence type="ECO:0000256" key="6">
    <source>
        <dbReference type="SAM" id="Phobius"/>
    </source>
</evidence>
<dbReference type="PANTHER" id="PTHR32089:SF112">
    <property type="entry name" value="LYSOZYME-LIKE PROTEIN-RELATED"/>
    <property type="match status" value="1"/>
</dbReference>
<keyword evidence="2" id="KW-0997">Cell inner membrane</keyword>
<comment type="similarity">
    <text evidence="4">Belongs to the methyl-accepting chemotaxis (MCP) protein family.</text>
</comment>
<organism evidence="10 11">
    <name type="scientific">Rhodopseudomonas pseudopalustris</name>
    <dbReference type="NCBI Taxonomy" id="1513892"/>
    <lineage>
        <taxon>Bacteria</taxon>
        <taxon>Pseudomonadati</taxon>
        <taxon>Pseudomonadota</taxon>
        <taxon>Alphaproteobacteria</taxon>
        <taxon>Hyphomicrobiales</taxon>
        <taxon>Nitrobacteraceae</taxon>
        <taxon>Rhodopseudomonas</taxon>
    </lineage>
</organism>
<reference evidence="11" key="1">
    <citation type="submission" date="2016-10" db="EMBL/GenBank/DDBJ databases">
        <authorList>
            <person name="Varghese N."/>
            <person name="Submissions S."/>
        </authorList>
    </citation>
    <scope>NUCLEOTIDE SEQUENCE [LARGE SCALE GENOMIC DNA]</scope>
    <source>
        <strain evidence="11">DSM 123</strain>
    </source>
</reference>
<evidence type="ECO:0000256" key="4">
    <source>
        <dbReference type="ARBA" id="ARBA00029447"/>
    </source>
</evidence>
<name>A0A1H8TLD9_9BRAD</name>
<dbReference type="EMBL" id="FODT01000006">
    <property type="protein sequence ID" value="SEO91879.1"/>
    <property type="molecule type" value="Genomic_DNA"/>
</dbReference>
<sequence length="656" mass="70338">MPFRLRLSHKINSIAAVGIAGVLALGALFTFGNASQDAARIEDERARALGDSNAKLQIAMLEQRRAEKNFMIRKDESYLRQYQDNAKAAKAILADMTQRADAAGQTDLSGKMKTIQAGYEDYDRHFAQLAAAQIKLGLKEDLGLEGNIRALAKTIETALSTLDEQKLMVTMLMIRRHEKDFMLRGNPQYLDDMKKRIEEFSAQLAAADLPTASKTDIGRKLAVYQRDFKGWMETGQVMVQEEKNLVSRFRAIEPVLQSVGATINQSAEQAKAAAAAARETTTSRMQIAIALIILSVSLLGLLIGRSVARPLKGLTSGLRELGAGNFDVVLPGLDRHDEIGDMAQAVESFKVMAQDRARAEAEAKAQQEHLAAEQRKRDMNKLADQFEEAVGEIVETVSSASTELEASATTLTDTAQHAQQFTTLVAAASEEASTNVESVASASEEMASSVTEISRQVQESARIASEAVTQAQETNDRVSHLSEAASRIGDVVDLINTIASQTNLLALNATIEAARAGDAGRGFAVVASEVKALAEQTAKATEQISQQVGGIQSATGQSVASIREISGTIARMSEIAATIASAVEEQGAATKEISRNVHHAAAGTHEVSVNIVEVQRGASETGSASAQVLTAAHSLAHDSARLKDEVSRFLRTVRAS</sequence>
<feature type="domain" description="HAMP" evidence="9">
    <location>
        <begin position="305"/>
        <end position="358"/>
    </location>
</feature>
<evidence type="ECO:0000259" key="9">
    <source>
        <dbReference type="PROSITE" id="PS50885"/>
    </source>
</evidence>
<dbReference type="InterPro" id="IPR004089">
    <property type="entry name" value="MCPsignal_dom"/>
</dbReference>